<dbReference type="STRING" id="1802424.A2480_03835"/>
<dbReference type="NCBIfam" id="TIGR00460">
    <property type="entry name" value="fmt"/>
    <property type="match status" value="1"/>
</dbReference>
<dbReference type="Gene3D" id="3.40.50.12230">
    <property type="match status" value="1"/>
</dbReference>
<dbReference type="HAMAP" id="MF_00182">
    <property type="entry name" value="Formyl_trans"/>
    <property type="match status" value="1"/>
</dbReference>
<evidence type="ECO:0000256" key="2">
    <source>
        <dbReference type="ARBA" id="ARBA00012261"/>
    </source>
</evidence>
<reference evidence="8 9" key="1">
    <citation type="journal article" date="2016" name="Nat. Commun.">
        <title>Thousands of microbial genomes shed light on interconnected biogeochemical processes in an aquifer system.</title>
        <authorList>
            <person name="Anantharaman K."/>
            <person name="Brown C.T."/>
            <person name="Hug L.A."/>
            <person name="Sharon I."/>
            <person name="Castelle C.J."/>
            <person name="Probst A.J."/>
            <person name="Thomas B.C."/>
            <person name="Singh A."/>
            <person name="Wilkins M.J."/>
            <person name="Karaoz U."/>
            <person name="Brodie E.L."/>
            <person name="Williams K.H."/>
            <person name="Hubbard S.S."/>
            <person name="Banfield J.F."/>
        </authorList>
    </citation>
    <scope>NUCLEOTIDE SEQUENCE [LARGE SCALE GENOMIC DNA]</scope>
</reference>
<dbReference type="Pfam" id="PF02911">
    <property type="entry name" value="Formyl_trans_C"/>
    <property type="match status" value="1"/>
</dbReference>
<evidence type="ECO:0000259" key="6">
    <source>
        <dbReference type="Pfam" id="PF00551"/>
    </source>
</evidence>
<dbReference type="CDD" id="cd08646">
    <property type="entry name" value="FMT_core_Met-tRNA-FMT_N"/>
    <property type="match status" value="1"/>
</dbReference>
<dbReference type="AlphaFoldDB" id="A0A1F7WCA3"/>
<feature type="domain" description="Formyl transferase N-terminal" evidence="6">
    <location>
        <begin position="2"/>
        <end position="180"/>
    </location>
</feature>
<accession>A0A1F7WCA3</accession>
<dbReference type="SUPFAM" id="SSF53328">
    <property type="entry name" value="Formyltransferase"/>
    <property type="match status" value="1"/>
</dbReference>
<comment type="similarity">
    <text evidence="1 5">Belongs to the Fmt family.</text>
</comment>
<evidence type="ECO:0000313" key="8">
    <source>
        <dbReference type="EMBL" id="OGM00446.1"/>
    </source>
</evidence>
<dbReference type="InterPro" id="IPR011034">
    <property type="entry name" value="Formyl_transferase-like_C_sf"/>
</dbReference>
<dbReference type="InterPro" id="IPR044135">
    <property type="entry name" value="Met-tRNA-FMT_C"/>
</dbReference>
<evidence type="ECO:0000256" key="4">
    <source>
        <dbReference type="ARBA" id="ARBA00022917"/>
    </source>
</evidence>
<keyword evidence="4 5" id="KW-0648">Protein biosynthesis</keyword>
<dbReference type="InterPro" id="IPR002376">
    <property type="entry name" value="Formyl_transf_N"/>
</dbReference>
<comment type="function">
    <text evidence="5">Attaches a formyl group to the free amino group of methionyl-tRNA(fMet). The formyl group appears to play a dual role in the initiator identity of N-formylmethionyl-tRNA by promoting its recognition by IF2 and preventing the misappropriation of this tRNA by the elongation apparatus.</text>
</comment>
<dbReference type="EC" id="2.1.2.9" evidence="2 5"/>
<comment type="catalytic activity">
    <reaction evidence="5">
        <text>L-methionyl-tRNA(fMet) + (6R)-10-formyltetrahydrofolate = N-formyl-L-methionyl-tRNA(fMet) + (6S)-5,6,7,8-tetrahydrofolate + H(+)</text>
        <dbReference type="Rhea" id="RHEA:24380"/>
        <dbReference type="Rhea" id="RHEA-COMP:9952"/>
        <dbReference type="Rhea" id="RHEA-COMP:9953"/>
        <dbReference type="ChEBI" id="CHEBI:15378"/>
        <dbReference type="ChEBI" id="CHEBI:57453"/>
        <dbReference type="ChEBI" id="CHEBI:78530"/>
        <dbReference type="ChEBI" id="CHEBI:78844"/>
        <dbReference type="ChEBI" id="CHEBI:195366"/>
        <dbReference type="EC" id="2.1.2.9"/>
    </reaction>
</comment>
<proteinExistence type="inferred from homology"/>
<dbReference type="InterPro" id="IPR005794">
    <property type="entry name" value="Fmt"/>
</dbReference>
<sequence length="313" mass="34855">MHIVYFGTADFAVPSLQSLLTHPEVFDVIAVVSQPDRLVGRHQENQSSPVSIVARQSNLLLLQPENIDSSFLKTLHKLQADLFIVAAYGRILPRQVIEMPKLGSINLHGSLLPKYRGASPIQTAILEGETETGVTLILMDEKMDHGPILATTIENIKEDDDYLSLTGRLSEAAAGLLVESLPMLADRTLLPQEQNHELATFTKMIRKEDALINWTTANAWRIERQIRAYRPWPGVRFDWITRNNKKVRTALLRAEIIHANGQTPGTVIETKDGLPAVVVMNDEAVQLIAVQPEGRRAMSGTDFLHGYPPPKLI</sequence>
<dbReference type="GO" id="GO:0004479">
    <property type="term" value="F:methionyl-tRNA formyltransferase activity"/>
    <property type="evidence" value="ECO:0007669"/>
    <property type="project" value="UniProtKB-UniRule"/>
</dbReference>
<evidence type="ECO:0000256" key="1">
    <source>
        <dbReference type="ARBA" id="ARBA00010699"/>
    </source>
</evidence>
<gene>
    <name evidence="5" type="primary">fmt</name>
    <name evidence="8" type="ORF">A2480_03835</name>
</gene>
<name>A0A1F7WCA3_9BACT</name>
<evidence type="ECO:0000256" key="3">
    <source>
        <dbReference type="ARBA" id="ARBA00022679"/>
    </source>
</evidence>
<evidence type="ECO:0000256" key="5">
    <source>
        <dbReference type="HAMAP-Rule" id="MF_00182"/>
    </source>
</evidence>
<dbReference type="InterPro" id="IPR001555">
    <property type="entry name" value="GART_AS"/>
</dbReference>
<feature type="binding site" evidence="5">
    <location>
        <begin position="110"/>
        <end position="113"/>
    </location>
    <ligand>
        <name>(6S)-5,6,7,8-tetrahydrofolate</name>
        <dbReference type="ChEBI" id="CHEBI:57453"/>
    </ligand>
</feature>
<dbReference type="GO" id="GO:0005829">
    <property type="term" value="C:cytosol"/>
    <property type="evidence" value="ECO:0007669"/>
    <property type="project" value="TreeGrafter"/>
</dbReference>
<dbReference type="Pfam" id="PF00551">
    <property type="entry name" value="Formyl_trans_N"/>
    <property type="match status" value="1"/>
</dbReference>
<dbReference type="EMBL" id="MGFG01000032">
    <property type="protein sequence ID" value="OGM00446.1"/>
    <property type="molecule type" value="Genomic_DNA"/>
</dbReference>
<feature type="domain" description="Formyl transferase C-terminal" evidence="7">
    <location>
        <begin position="205"/>
        <end position="307"/>
    </location>
</feature>
<dbReference type="SUPFAM" id="SSF50486">
    <property type="entry name" value="FMT C-terminal domain-like"/>
    <property type="match status" value="1"/>
</dbReference>
<evidence type="ECO:0000313" key="9">
    <source>
        <dbReference type="Proteomes" id="UP000176988"/>
    </source>
</evidence>
<dbReference type="CDD" id="cd08704">
    <property type="entry name" value="Met_tRNA_FMT_C"/>
    <property type="match status" value="1"/>
</dbReference>
<protein>
    <recommendedName>
        <fullName evidence="2 5">Methionyl-tRNA formyltransferase</fullName>
        <ecNumber evidence="2 5">2.1.2.9</ecNumber>
    </recommendedName>
</protein>
<dbReference type="PANTHER" id="PTHR11138:SF5">
    <property type="entry name" value="METHIONYL-TRNA FORMYLTRANSFERASE, MITOCHONDRIAL"/>
    <property type="match status" value="1"/>
</dbReference>
<comment type="caution">
    <text evidence="8">The sequence shown here is derived from an EMBL/GenBank/DDBJ whole genome shotgun (WGS) entry which is preliminary data.</text>
</comment>
<dbReference type="PROSITE" id="PS00373">
    <property type="entry name" value="GART"/>
    <property type="match status" value="1"/>
</dbReference>
<dbReference type="InterPro" id="IPR041711">
    <property type="entry name" value="Met-tRNA-FMT_N"/>
</dbReference>
<dbReference type="InterPro" id="IPR005793">
    <property type="entry name" value="Formyl_trans_C"/>
</dbReference>
<evidence type="ECO:0000259" key="7">
    <source>
        <dbReference type="Pfam" id="PF02911"/>
    </source>
</evidence>
<keyword evidence="3 5" id="KW-0808">Transferase</keyword>
<dbReference type="InterPro" id="IPR036477">
    <property type="entry name" value="Formyl_transf_N_sf"/>
</dbReference>
<dbReference type="Proteomes" id="UP000176988">
    <property type="component" value="Unassembled WGS sequence"/>
</dbReference>
<organism evidence="8 9">
    <name type="scientific">Candidatus Uhrbacteria bacterium RIFOXYC2_FULL_47_19</name>
    <dbReference type="NCBI Taxonomy" id="1802424"/>
    <lineage>
        <taxon>Bacteria</taxon>
        <taxon>Candidatus Uhriibacteriota</taxon>
    </lineage>
</organism>
<dbReference type="PANTHER" id="PTHR11138">
    <property type="entry name" value="METHIONYL-TRNA FORMYLTRANSFERASE"/>
    <property type="match status" value="1"/>
</dbReference>